<organism evidence="2 3">
    <name type="scientific">Candidatus Flavonifractor intestinipullorum</name>
    <dbReference type="NCBI Taxonomy" id="2838587"/>
    <lineage>
        <taxon>Bacteria</taxon>
        <taxon>Bacillati</taxon>
        <taxon>Bacillota</taxon>
        <taxon>Clostridia</taxon>
        <taxon>Eubacteriales</taxon>
        <taxon>Oscillospiraceae</taxon>
        <taxon>Flavonifractor</taxon>
    </lineage>
</organism>
<dbReference type="Pfam" id="PF04977">
    <property type="entry name" value="DivIC"/>
    <property type="match status" value="1"/>
</dbReference>
<keyword evidence="1" id="KW-0175">Coiled coil</keyword>
<dbReference type="InterPro" id="IPR007060">
    <property type="entry name" value="FtsL/DivIC"/>
</dbReference>
<accession>A0A9D2MD64</accession>
<sequence length="91" mass="9852">MRTKRAGLLTKLVVLALLVFVASALLGLRTQIQAAQADLDQLTAQKAAQEQTNADLRDAVEHSDDPERQAEIARSKLGLVAPGDQIIEFTD</sequence>
<comment type="caution">
    <text evidence="2">The sequence shown here is derived from an EMBL/GenBank/DDBJ whole genome shotgun (WGS) entry which is preliminary data.</text>
</comment>
<dbReference type="AlphaFoldDB" id="A0A9D2MD64"/>
<feature type="coiled-coil region" evidence="1">
    <location>
        <begin position="25"/>
        <end position="59"/>
    </location>
</feature>
<reference evidence="2" key="2">
    <citation type="submission" date="2021-04" db="EMBL/GenBank/DDBJ databases">
        <authorList>
            <person name="Gilroy R."/>
        </authorList>
    </citation>
    <scope>NUCLEOTIDE SEQUENCE</scope>
    <source>
        <strain evidence="2">CHK189-11263</strain>
    </source>
</reference>
<gene>
    <name evidence="2" type="ORF">H9714_10505</name>
</gene>
<dbReference type="Proteomes" id="UP000824208">
    <property type="component" value="Unassembled WGS sequence"/>
</dbReference>
<evidence type="ECO:0000313" key="3">
    <source>
        <dbReference type="Proteomes" id="UP000824208"/>
    </source>
</evidence>
<protein>
    <submittedName>
        <fullName evidence="2">Septum formation initiator family protein</fullName>
    </submittedName>
</protein>
<evidence type="ECO:0000313" key="2">
    <source>
        <dbReference type="EMBL" id="HJB57968.1"/>
    </source>
</evidence>
<evidence type="ECO:0000256" key="1">
    <source>
        <dbReference type="SAM" id="Coils"/>
    </source>
</evidence>
<reference evidence="2" key="1">
    <citation type="journal article" date="2021" name="PeerJ">
        <title>Extensive microbial diversity within the chicken gut microbiome revealed by metagenomics and culture.</title>
        <authorList>
            <person name="Gilroy R."/>
            <person name="Ravi A."/>
            <person name="Getino M."/>
            <person name="Pursley I."/>
            <person name="Horton D.L."/>
            <person name="Alikhan N.F."/>
            <person name="Baker D."/>
            <person name="Gharbi K."/>
            <person name="Hall N."/>
            <person name="Watson M."/>
            <person name="Adriaenssens E.M."/>
            <person name="Foster-Nyarko E."/>
            <person name="Jarju S."/>
            <person name="Secka A."/>
            <person name="Antonio M."/>
            <person name="Oren A."/>
            <person name="Chaudhuri R.R."/>
            <person name="La Ragione R."/>
            <person name="Hildebrand F."/>
            <person name="Pallen M.J."/>
        </authorList>
    </citation>
    <scope>NUCLEOTIDE SEQUENCE</scope>
    <source>
        <strain evidence="2">CHK189-11263</strain>
    </source>
</reference>
<proteinExistence type="predicted"/>
<name>A0A9D2MD64_9FIRM</name>
<dbReference type="EMBL" id="DWYC01000090">
    <property type="protein sequence ID" value="HJB57968.1"/>
    <property type="molecule type" value="Genomic_DNA"/>
</dbReference>